<feature type="compositionally biased region" description="Basic and acidic residues" evidence="1">
    <location>
        <begin position="248"/>
        <end position="262"/>
    </location>
</feature>
<evidence type="ECO:0000313" key="3">
    <source>
        <dbReference type="Proteomes" id="UP000481858"/>
    </source>
</evidence>
<dbReference type="InterPro" id="IPR006735">
    <property type="entry name" value="Rtf2"/>
</dbReference>
<dbReference type="SUPFAM" id="SSF57850">
    <property type="entry name" value="RING/U-box"/>
    <property type="match status" value="1"/>
</dbReference>
<evidence type="ECO:0000256" key="1">
    <source>
        <dbReference type="SAM" id="MobiDB-lite"/>
    </source>
</evidence>
<name>A0A7C8MFM4_9PEZI</name>
<feature type="compositionally biased region" description="Polar residues" evidence="1">
    <location>
        <begin position="263"/>
        <end position="273"/>
    </location>
</feature>
<evidence type="ECO:0000313" key="2">
    <source>
        <dbReference type="EMBL" id="KAF2963332.1"/>
    </source>
</evidence>
<feature type="region of interest" description="Disordered" evidence="1">
    <location>
        <begin position="217"/>
        <end position="295"/>
    </location>
</feature>
<organism evidence="2 3">
    <name type="scientific">Xylaria multiplex</name>
    <dbReference type="NCBI Taxonomy" id="323545"/>
    <lineage>
        <taxon>Eukaryota</taxon>
        <taxon>Fungi</taxon>
        <taxon>Dikarya</taxon>
        <taxon>Ascomycota</taxon>
        <taxon>Pezizomycotina</taxon>
        <taxon>Sordariomycetes</taxon>
        <taxon>Xylariomycetidae</taxon>
        <taxon>Xylariales</taxon>
        <taxon>Xylariaceae</taxon>
        <taxon>Xylaria</taxon>
    </lineage>
</organism>
<dbReference type="Pfam" id="PF04641">
    <property type="entry name" value="Rtf2"/>
    <property type="match status" value="1"/>
</dbReference>
<protein>
    <recommendedName>
        <fullName evidence="4">Replication termination factor 2</fullName>
    </recommendedName>
</protein>
<feature type="compositionally biased region" description="Basic and acidic residues" evidence="1">
    <location>
        <begin position="229"/>
        <end position="239"/>
    </location>
</feature>
<dbReference type="OrthoDB" id="247013at2759"/>
<keyword evidence="3" id="KW-1185">Reference proteome</keyword>
<dbReference type="PANTHER" id="PTHR12775:SF0">
    <property type="entry name" value="REPLICATION TERMINATION FACTOR 2"/>
    <property type="match status" value="1"/>
</dbReference>
<dbReference type="GO" id="GO:0005634">
    <property type="term" value="C:nucleus"/>
    <property type="evidence" value="ECO:0007669"/>
    <property type="project" value="TreeGrafter"/>
</dbReference>
<evidence type="ECO:0008006" key="4">
    <source>
        <dbReference type="Google" id="ProtNLM"/>
    </source>
</evidence>
<reference evidence="2 3" key="1">
    <citation type="submission" date="2019-12" db="EMBL/GenBank/DDBJ databases">
        <title>Draft genome sequence of the ascomycete Xylaria multiplex DSM 110363.</title>
        <authorList>
            <person name="Buettner E."/>
            <person name="Kellner H."/>
        </authorList>
    </citation>
    <scope>NUCLEOTIDE SEQUENCE [LARGE SCALE GENOMIC DNA]</scope>
    <source>
        <strain evidence="2 3">DSM 110363</strain>
    </source>
</reference>
<accession>A0A7C8MFM4</accession>
<comment type="caution">
    <text evidence="2">The sequence shown here is derived from an EMBL/GenBank/DDBJ whole genome shotgun (WGS) entry which is preliminary data.</text>
</comment>
<dbReference type="EMBL" id="WUBL01000213">
    <property type="protein sequence ID" value="KAF2963332.1"/>
    <property type="molecule type" value="Genomic_DNA"/>
</dbReference>
<dbReference type="AlphaFoldDB" id="A0A7C8MFM4"/>
<proteinExistence type="predicted"/>
<dbReference type="InParanoid" id="A0A7C8MFM4"/>
<dbReference type="GO" id="GO:0006274">
    <property type="term" value="P:DNA replication termination"/>
    <property type="evidence" value="ECO:0007669"/>
    <property type="project" value="TreeGrafter"/>
</dbReference>
<gene>
    <name evidence="2" type="ORF">GQX73_g10235</name>
</gene>
<sequence>MGNDGGSIPKRRELVKEAARLPTASELKATALESLAHAWSTCPISSESLDPHNTVSDARGRLYNYESVLRCLIPGASVNDSSDERQSQEAVEFARSGIRSLKDIVKLRFSIRKDEKRGEIRSCPLSMKELGATIRAVYVVPCGHVFTEIVMKELLVAGENSSPDAAPEKTNHCPECSEVFLVRDMVPILPIDESDVRKCATRIEELRALGLAHNLKKDKTAGGKKKRKAAEEEGGKSHENGVNGSKPVQKDKKQKRDRDDISSRINNSMTATLTARVLAEQDERNKQRKLAASVR</sequence>
<dbReference type="Proteomes" id="UP000481858">
    <property type="component" value="Unassembled WGS sequence"/>
</dbReference>
<dbReference type="PANTHER" id="PTHR12775">
    <property type="entry name" value="PROTEIN C20ORF43 HOMOLOG"/>
    <property type="match status" value="1"/>
</dbReference>